<keyword evidence="9 11" id="KW-0472">Membrane</keyword>
<evidence type="ECO:0000256" key="5">
    <source>
        <dbReference type="ARBA" id="ARBA00022692"/>
    </source>
</evidence>
<comment type="similarity">
    <text evidence="2 11">Belongs to the glycosyltransferase 31 family.</text>
</comment>
<evidence type="ECO:0000256" key="8">
    <source>
        <dbReference type="ARBA" id="ARBA00023034"/>
    </source>
</evidence>
<evidence type="ECO:0000256" key="3">
    <source>
        <dbReference type="ARBA" id="ARBA00022676"/>
    </source>
</evidence>
<evidence type="ECO:0000256" key="2">
    <source>
        <dbReference type="ARBA" id="ARBA00008661"/>
    </source>
</evidence>
<keyword evidence="4" id="KW-0808">Transferase</keyword>
<keyword evidence="6 11" id="KW-0735">Signal-anchor</keyword>
<comment type="subcellular location">
    <subcellularLocation>
        <location evidence="1 11">Golgi apparatus membrane</location>
        <topology evidence="1 11">Single-pass type II membrane protein</topology>
    </subcellularLocation>
</comment>
<evidence type="ECO:0000256" key="1">
    <source>
        <dbReference type="ARBA" id="ARBA00004323"/>
    </source>
</evidence>
<accession>A0A8W8N2R5</accession>
<evidence type="ECO:0000256" key="4">
    <source>
        <dbReference type="ARBA" id="ARBA00022679"/>
    </source>
</evidence>
<dbReference type="AlphaFoldDB" id="A0A8W8N2R5"/>
<dbReference type="EC" id="2.4.1.-" evidence="11"/>
<evidence type="ECO:0000256" key="10">
    <source>
        <dbReference type="ARBA" id="ARBA00023180"/>
    </source>
</evidence>
<evidence type="ECO:0000256" key="6">
    <source>
        <dbReference type="ARBA" id="ARBA00022968"/>
    </source>
</evidence>
<evidence type="ECO:0000256" key="11">
    <source>
        <dbReference type="RuleBase" id="RU363063"/>
    </source>
</evidence>
<dbReference type="PANTHER" id="PTHR11214:SF314">
    <property type="entry name" value="HEXOSYLTRANSFERASE"/>
    <property type="match status" value="1"/>
</dbReference>
<keyword evidence="7 11" id="KW-1133">Transmembrane helix</keyword>
<dbReference type="GO" id="GO:0016758">
    <property type="term" value="F:hexosyltransferase activity"/>
    <property type="evidence" value="ECO:0007669"/>
    <property type="project" value="InterPro"/>
</dbReference>
<evidence type="ECO:0000256" key="7">
    <source>
        <dbReference type="ARBA" id="ARBA00022989"/>
    </source>
</evidence>
<dbReference type="GO" id="GO:0006493">
    <property type="term" value="P:protein O-linked glycosylation"/>
    <property type="evidence" value="ECO:0007669"/>
    <property type="project" value="TreeGrafter"/>
</dbReference>
<dbReference type="PANTHER" id="PTHR11214">
    <property type="entry name" value="BETA-1,3-N-ACETYLGLUCOSAMINYLTRANSFERASE"/>
    <property type="match status" value="1"/>
</dbReference>
<evidence type="ECO:0000256" key="9">
    <source>
        <dbReference type="ARBA" id="ARBA00023136"/>
    </source>
</evidence>
<dbReference type="Pfam" id="PF01762">
    <property type="entry name" value="Galactosyl_T"/>
    <property type="match status" value="1"/>
</dbReference>
<feature type="chain" id="PRO_5036454313" description="Hexosyltransferase" evidence="12">
    <location>
        <begin position="19"/>
        <end position="397"/>
    </location>
</feature>
<feature type="transmembrane region" description="Helical" evidence="11">
    <location>
        <begin position="64"/>
        <end position="82"/>
    </location>
</feature>
<dbReference type="InterPro" id="IPR002659">
    <property type="entry name" value="Glyco_trans_31"/>
</dbReference>
<dbReference type="GO" id="GO:0000139">
    <property type="term" value="C:Golgi membrane"/>
    <property type="evidence" value="ECO:0007669"/>
    <property type="project" value="UniProtKB-SubCell"/>
</dbReference>
<protein>
    <recommendedName>
        <fullName evidence="11">Hexosyltransferase</fullName>
        <ecNumber evidence="11">2.4.1.-</ecNumber>
    </recommendedName>
</protein>
<keyword evidence="3 11" id="KW-0328">Glycosyltransferase</keyword>
<dbReference type="Proteomes" id="UP000005408">
    <property type="component" value="Unassembled WGS sequence"/>
</dbReference>
<evidence type="ECO:0000313" key="13">
    <source>
        <dbReference type="EnsemblMetazoa" id="G4394.2:cds"/>
    </source>
</evidence>
<dbReference type="EnsemblMetazoa" id="G4394.2">
    <property type="protein sequence ID" value="G4394.2:cds"/>
    <property type="gene ID" value="G4394"/>
</dbReference>
<name>A0A8W8N2R5_MAGGI</name>
<dbReference type="FunFam" id="3.90.550.50:FF:000001">
    <property type="entry name" value="Hexosyltransferase"/>
    <property type="match status" value="1"/>
</dbReference>
<keyword evidence="5 11" id="KW-0812">Transmembrane</keyword>
<sequence length="397" mass="46456">MTARDFTLTGIWLAVTYAVDWSQKLRKGPNIYVCKAGNVTHELIVAVEGVYTIKRMSKKKRKKILLQVFFVLTIFLFYQLIMQIDRKIDKHRQDVKEEEIWKFSRHEPNGTLVFDAAERPKFCNGCFKFGYRMLKEEPATCQNQENIHLVFLISTTPLSLKKRMIIRDTWASYSKKNTANIRYAFLLGDIAEEGIQEMINTEDKFYRDILQGDFPENYYTLTVKTLMGYHWAAKHCPNNTFIIKTDDDVFINIPAVLDMIKKHENVLQSSIGGFCKKDIEPVRDIKSKYYVSHVEYPRKRFPGYCSGTGYVTSINVVKQVIEVSRNIPFFHLEDVYIAFCLDHLNFTLQNIEGFNTVYDEDEHADLCELKSNSVLVVHNFKKRPSFIKEIWNKHCDI</sequence>
<keyword evidence="10" id="KW-0325">Glycoprotein</keyword>
<evidence type="ECO:0000256" key="12">
    <source>
        <dbReference type="SAM" id="SignalP"/>
    </source>
</evidence>
<proteinExistence type="inferred from homology"/>
<keyword evidence="8 11" id="KW-0333">Golgi apparatus</keyword>
<dbReference type="Gene3D" id="3.90.550.50">
    <property type="match status" value="1"/>
</dbReference>
<keyword evidence="14" id="KW-1185">Reference proteome</keyword>
<organism evidence="13 14">
    <name type="scientific">Magallana gigas</name>
    <name type="common">Pacific oyster</name>
    <name type="synonym">Crassostrea gigas</name>
    <dbReference type="NCBI Taxonomy" id="29159"/>
    <lineage>
        <taxon>Eukaryota</taxon>
        <taxon>Metazoa</taxon>
        <taxon>Spiralia</taxon>
        <taxon>Lophotrochozoa</taxon>
        <taxon>Mollusca</taxon>
        <taxon>Bivalvia</taxon>
        <taxon>Autobranchia</taxon>
        <taxon>Pteriomorphia</taxon>
        <taxon>Ostreida</taxon>
        <taxon>Ostreoidea</taxon>
        <taxon>Ostreidae</taxon>
        <taxon>Magallana</taxon>
    </lineage>
</organism>
<evidence type="ECO:0000313" key="14">
    <source>
        <dbReference type="Proteomes" id="UP000005408"/>
    </source>
</evidence>
<reference evidence="13" key="1">
    <citation type="submission" date="2022-08" db="UniProtKB">
        <authorList>
            <consortium name="EnsemblMetazoa"/>
        </authorList>
    </citation>
    <scope>IDENTIFICATION</scope>
    <source>
        <strain evidence="13">05x7-T-G4-1.051#20</strain>
    </source>
</reference>
<keyword evidence="12" id="KW-0732">Signal</keyword>
<feature type="signal peptide" evidence="12">
    <location>
        <begin position="1"/>
        <end position="18"/>
    </location>
</feature>